<dbReference type="Gene3D" id="2.60.60.30">
    <property type="entry name" value="sav2460 like domains"/>
    <property type="match status" value="1"/>
</dbReference>
<dbReference type="HOGENOM" id="CLU_383458_0_0_0"/>
<gene>
    <name evidence="1" type="ORF">HMPREF2085_01023</name>
</gene>
<dbReference type="AlphaFoldDB" id="X7S367"/>
<dbReference type="PATRIC" id="fig|1357398.3.peg.1009"/>
<dbReference type="OrthoDB" id="415622at2"/>
<proteinExistence type="predicted"/>
<reference evidence="1" key="1">
    <citation type="submission" date="2014-01" db="EMBL/GenBank/DDBJ databases">
        <title>The Genome Sequence of Fusobacterium nucleatum 13_3C.</title>
        <authorList>
            <consortium name="The Broad Institute Genomics Platform"/>
            <person name="Earl A."/>
            <person name="Allen-Vercoe E."/>
            <person name="Daigneault M."/>
            <person name="Young S.K."/>
            <person name="Zeng Q."/>
            <person name="Gargeya S."/>
            <person name="Fitzgerald M."/>
            <person name="Abouelleil A."/>
            <person name="Alvarado L."/>
            <person name="Chapman S.B."/>
            <person name="Gainer-Dewar J."/>
            <person name="Goldberg J."/>
            <person name="Griggs A."/>
            <person name="Gujja S."/>
            <person name="Hansen M."/>
            <person name="Howarth C."/>
            <person name="Imamovic A."/>
            <person name="Ireland A."/>
            <person name="Larimer J."/>
            <person name="McCowan C."/>
            <person name="Murphy C."/>
            <person name="Pearson M."/>
            <person name="Poon T.W."/>
            <person name="Priest M."/>
            <person name="Roberts A."/>
            <person name="Saif S."/>
            <person name="Shea T."/>
            <person name="Sykes S."/>
            <person name="Wortman J."/>
            <person name="Nusbaum C."/>
            <person name="Birren B."/>
        </authorList>
    </citation>
    <scope>NUCLEOTIDE SEQUENCE [LARGE SCALE GENOMIC DNA]</scope>
    <source>
        <strain evidence="1">13_3C</strain>
    </source>
</reference>
<protein>
    <recommendedName>
        <fullName evidence="2">TerD domain-containing protein</fullName>
    </recommendedName>
</protein>
<sequence length="716" mass="83865">MNNSINSIALRHLNGIHIAKNTTNNVNETLSIEELATLIKKFEGYGYIFSKELAIDISKEERNVIIDKLKSVIKVIEDFKSDKNYIVFYKNFPDEVINMSEVDLYINQILHYWIGYLPSNNENIIKEDVEPSKLVKARELNLIDDEMIEKLFIDLLSSNVTLSEQYLDDVCVLTNNKSIKELEKYMEYIQMKETLTTVSSYILKKEGVLIGNFKTATDILRLIAKISGDELNNKHIHFAYFSRTELSQLMTKLENLQNPMPDIKRYSKPWHTFFKLYAKKINFNKYPKVRKVADMLFGDISYMTERGKINEKIKRLPIMSEEELDNFVKEYIVFYGDYVREILSLLNKAKENQYEKLLLGLENCVDKVNTRVLFQLYDRIINLKAKDKTVPRLVNSKGKWRRLRESISLSDELLNRVLQIVEDGIKTQLKEKENLGKVYIDEDYKNIMLTTSEKDSNVSLRPMTRGSRIKFNPNAEVLRFFVAWKNLDEKTLKELNTIYDRVDVDLSALTFNENLEFNDVVAYYNQKKSGFAFSGDITNAPEGALEYIDVFDLERLKKKGNRYILMQIRSYNGYTFEEINSVYAGVMELTSIEAKEKKNMYSTAITEGFQIVSSERTTNTILVDLKNYEYIWLDMNMDSYKLDIFQNALNYEEIPYLNDMLRYFSRKQYITMYDLLKLNADVRGILTKNKKEADVIFEKVDNKNNLALAHILSNYL</sequence>
<name>X7S367_FUSNU</name>
<accession>X7S367</accession>
<evidence type="ECO:0008006" key="2">
    <source>
        <dbReference type="Google" id="ProtNLM"/>
    </source>
</evidence>
<organism evidence="1">
    <name type="scientific">Fusobacterium nucleatum 13_3C</name>
    <dbReference type="NCBI Taxonomy" id="1357398"/>
    <lineage>
        <taxon>Bacteria</taxon>
        <taxon>Fusobacteriati</taxon>
        <taxon>Fusobacteriota</taxon>
        <taxon>Fusobacteriia</taxon>
        <taxon>Fusobacteriales</taxon>
        <taxon>Fusobacteriaceae</taxon>
        <taxon>Fusobacterium</taxon>
    </lineage>
</organism>
<evidence type="ECO:0000313" key="1">
    <source>
        <dbReference type="EMBL" id="ETZ28161.1"/>
    </source>
</evidence>
<dbReference type="EMBL" id="JAOZ01000007">
    <property type="protein sequence ID" value="ETZ28161.1"/>
    <property type="molecule type" value="Genomic_DNA"/>
</dbReference>
<comment type="caution">
    <text evidence="1">The sequence shown here is derived from an EMBL/GenBank/DDBJ whole genome shotgun (WGS) entry which is preliminary data.</text>
</comment>